<sequence length="247" mass="27397">MATTAFDKTALQTMKRGALQKLAKESGVRAVGTNHEIIDRLLSLQATTSSDRTGAPDERHVLVDVKNKADSEDVPQKAIAGLRRSKRNRIAVIPSKDTAIRRRQATQGRDTFNDAEKSGIEESPRRKYFLAVLAHLEAAQTLAVLHDHARNRSESHGVSERKTGGKRKASEAEPDSSQPRPRKRARASKAVETSERCDDGCRTMPARNGRIPEGRRLQLHGLPIEKLAVGQWRPGNNAERPHARFLN</sequence>
<evidence type="ECO:0008006" key="3">
    <source>
        <dbReference type="Google" id="ProtNLM"/>
    </source>
</evidence>
<feature type="region of interest" description="Disordered" evidence="1">
    <location>
        <begin position="149"/>
        <end position="214"/>
    </location>
</feature>
<proteinExistence type="predicted"/>
<dbReference type="Proteomes" id="UP000292957">
    <property type="component" value="Unassembled WGS sequence"/>
</dbReference>
<feature type="compositionally biased region" description="Basic and acidic residues" evidence="1">
    <location>
        <begin position="111"/>
        <end position="120"/>
    </location>
</feature>
<accession>A0A4Q9MWU3</accession>
<organism evidence="2">
    <name type="scientific">Dichomitus squalens</name>
    <dbReference type="NCBI Taxonomy" id="114155"/>
    <lineage>
        <taxon>Eukaryota</taxon>
        <taxon>Fungi</taxon>
        <taxon>Dikarya</taxon>
        <taxon>Basidiomycota</taxon>
        <taxon>Agaricomycotina</taxon>
        <taxon>Agaricomycetes</taxon>
        <taxon>Polyporales</taxon>
        <taxon>Polyporaceae</taxon>
        <taxon>Dichomitus</taxon>
    </lineage>
</organism>
<feature type="region of interest" description="Disordered" evidence="1">
    <location>
        <begin position="97"/>
        <end position="120"/>
    </location>
</feature>
<reference evidence="2" key="1">
    <citation type="submission" date="2019-01" db="EMBL/GenBank/DDBJ databases">
        <title>Draft genome sequences of three monokaryotic isolates of the white-rot basidiomycete fungus Dichomitus squalens.</title>
        <authorList>
            <consortium name="DOE Joint Genome Institute"/>
            <person name="Lopez S.C."/>
            <person name="Andreopoulos B."/>
            <person name="Pangilinan J."/>
            <person name="Lipzen A."/>
            <person name="Riley R."/>
            <person name="Ahrendt S."/>
            <person name="Ng V."/>
            <person name="Barry K."/>
            <person name="Daum C."/>
            <person name="Grigoriev I.V."/>
            <person name="Hilden K.S."/>
            <person name="Makela M.R."/>
            <person name="de Vries R.P."/>
        </authorList>
    </citation>
    <scope>NUCLEOTIDE SEQUENCE [LARGE SCALE GENOMIC DNA]</scope>
    <source>
        <strain evidence="2">OM18370.1</strain>
    </source>
</reference>
<protein>
    <recommendedName>
        <fullName evidence="3">SAP domain-containing protein</fullName>
    </recommendedName>
</protein>
<dbReference type="AlphaFoldDB" id="A0A4Q9MWU3"/>
<dbReference type="EMBL" id="ML143401">
    <property type="protein sequence ID" value="TBU31172.1"/>
    <property type="molecule type" value="Genomic_DNA"/>
</dbReference>
<feature type="compositionally biased region" description="Basic and acidic residues" evidence="1">
    <location>
        <begin position="192"/>
        <end position="201"/>
    </location>
</feature>
<dbReference type="OrthoDB" id="2764478at2759"/>
<evidence type="ECO:0000313" key="2">
    <source>
        <dbReference type="EMBL" id="TBU31172.1"/>
    </source>
</evidence>
<gene>
    <name evidence="2" type="ORF">BD311DRAFT_657580</name>
</gene>
<name>A0A4Q9MWU3_9APHY</name>
<feature type="compositionally biased region" description="Basic and acidic residues" evidence="1">
    <location>
        <begin position="149"/>
        <end position="171"/>
    </location>
</feature>
<evidence type="ECO:0000256" key="1">
    <source>
        <dbReference type="SAM" id="MobiDB-lite"/>
    </source>
</evidence>